<proteinExistence type="predicted"/>
<evidence type="ECO:0000313" key="2">
    <source>
        <dbReference type="EMBL" id="OAV96232.1"/>
    </source>
</evidence>
<dbReference type="PANTHER" id="PTHR35393:SF1">
    <property type="entry name" value="SNOAL-LIKE DOMAIN-CONTAINING PROTEIN"/>
    <property type="match status" value="1"/>
</dbReference>
<evidence type="ECO:0000313" key="4">
    <source>
        <dbReference type="Proteomes" id="UP000005240"/>
    </source>
</evidence>
<dbReference type="Proteomes" id="UP000005240">
    <property type="component" value="Unassembled WGS sequence"/>
</dbReference>
<dbReference type="VEuPathDB" id="FungiDB:PTTG_12052"/>
<dbReference type="OrthoDB" id="2344312at2759"/>
<dbReference type="AlphaFoldDB" id="A0A180GVB3"/>
<dbReference type="EnsemblFungi" id="PTTG_12052-t43_2">
    <property type="protein sequence ID" value="PTTG_12052-t43_2-p1"/>
    <property type="gene ID" value="PTTG_12052"/>
</dbReference>
<protein>
    <recommendedName>
        <fullName evidence="1">SigF-like NTF2-like domain-containing protein</fullName>
    </recommendedName>
</protein>
<reference evidence="3 4" key="3">
    <citation type="journal article" date="2017" name="G3 (Bethesda)">
        <title>Comparative analysis highlights variable genome content of wheat rusts and divergence of the mating loci.</title>
        <authorList>
            <person name="Cuomo C.A."/>
            <person name="Bakkeren G."/>
            <person name="Khalil H.B."/>
            <person name="Panwar V."/>
            <person name="Joly D."/>
            <person name="Linning R."/>
            <person name="Sakthikumar S."/>
            <person name="Song X."/>
            <person name="Adiconis X."/>
            <person name="Fan L."/>
            <person name="Goldberg J.M."/>
            <person name="Levin J.Z."/>
            <person name="Young S."/>
            <person name="Zeng Q."/>
            <person name="Anikster Y."/>
            <person name="Bruce M."/>
            <person name="Wang M."/>
            <person name="Yin C."/>
            <person name="McCallum B."/>
            <person name="Szabo L.J."/>
            <person name="Hulbert S."/>
            <person name="Chen X."/>
            <person name="Fellers J.P."/>
        </authorList>
    </citation>
    <scope>NUCLEOTIDE SEQUENCE</scope>
    <source>
        <strain evidence="3">isolate 1-1 / race 1 (BBBD)</strain>
        <strain evidence="4">Isolate 1-1 / race 1 (BBBD)</strain>
    </source>
</reference>
<gene>
    <name evidence="2" type="ORF">PTTG_12052</name>
</gene>
<keyword evidence="4" id="KW-1185">Reference proteome</keyword>
<name>A0A180GVB3_PUCT1</name>
<reference evidence="2" key="2">
    <citation type="submission" date="2016-05" db="EMBL/GenBank/DDBJ databases">
        <title>Comparative analysis highlights variable genome content of wheat rusts and divergence of the mating loci.</title>
        <authorList>
            <person name="Cuomo C.A."/>
            <person name="Bakkeren G."/>
            <person name="Szabo L."/>
            <person name="Khalil H."/>
            <person name="Joly D."/>
            <person name="Goldberg J."/>
            <person name="Young S."/>
            <person name="Zeng Q."/>
            <person name="Fellers J."/>
        </authorList>
    </citation>
    <scope>NUCLEOTIDE SEQUENCE [LARGE SCALE GENOMIC DNA]</scope>
    <source>
        <strain evidence="2">1-1 BBBD Race 1</strain>
    </source>
</reference>
<dbReference type="InterPro" id="IPR057514">
    <property type="entry name" value="NTF2_SigF"/>
</dbReference>
<evidence type="ECO:0000313" key="3">
    <source>
        <dbReference type="EnsemblFungi" id="PTTG_12052-t43_2-p1"/>
    </source>
</evidence>
<feature type="domain" description="SigF-like NTF2-like" evidence="1">
    <location>
        <begin position="47"/>
        <end position="215"/>
    </location>
</feature>
<reference evidence="2" key="1">
    <citation type="submission" date="2009-11" db="EMBL/GenBank/DDBJ databases">
        <authorList>
            <consortium name="The Broad Institute Genome Sequencing Platform"/>
            <person name="Ward D."/>
            <person name="Feldgarden M."/>
            <person name="Earl A."/>
            <person name="Young S.K."/>
            <person name="Zeng Q."/>
            <person name="Koehrsen M."/>
            <person name="Alvarado L."/>
            <person name="Berlin A."/>
            <person name="Bochicchio J."/>
            <person name="Borenstein D."/>
            <person name="Chapman S.B."/>
            <person name="Chen Z."/>
            <person name="Engels R."/>
            <person name="Freedman E."/>
            <person name="Gellesch M."/>
            <person name="Goldberg J."/>
            <person name="Griggs A."/>
            <person name="Gujja S."/>
            <person name="Heilman E."/>
            <person name="Heiman D."/>
            <person name="Hepburn T."/>
            <person name="Howarth C."/>
            <person name="Jen D."/>
            <person name="Larson L."/>
            <person name="Lewis B."/>
            <person name="Mehta T."/>
            <person name="Park D."/>
            <person name="Pearson M."/>
            <person name="Roberts A."/>
            <person name="Saif S."/>
            <person name="Shea T."/>
            <person name="Shenoy N."/>
            <person name="Sisk P."/>
            <person name="Stolte C."/>
            <person name="Sykes S."/>
            <person name="Thomson T."/>
            <person name="Walk T."/>
            <person name="White J."/>
            <person name="Yandava C."/>
            <person name="Izard J."/>
            <person name="Baranova O.V."/>
            <person name="Blanton J.M."/>
            <person name="Tanner A.C."/>
            <person name="Dewhirst F.E."/>
            <person name="Haas B."/>
            <person name="Nusbaum C."/>
            <person name="Birren B."/>
        </authorList>
    </citation>
    <scope>NUCLEOTIDE SEQUENCE [LARGE SCALE GENOMIC DNA]</scope>
    <source>
        <strain evidence="2">1-1 BBBD Race 1</strain>
    </source>
</reference>
<dbReference type="STRING" id="630390.A0A180GVB3"/>
<reference evidence="3" key="4">
    <citation type="submission" date="2025-05" db="UniProtKB">
        <authorList>
            <consortium name="EnsemblFungi"/>
        </authorList>
    </citation>
    <scope>IDENTIFICATION</scope>
    <source>
        <strain evidence="3">isolate 1-1 / race 1 (BBBD)</strain>
    </source>
</reference>
<dbReference type="EMBL" id="ADAS02000021">
    <property type="protein sequence ID" value="OAV96232.1"/>
    <property type="molecule type" value="Genomic_DNA"/>
</dbReference>
<organism evidence="2">
    <name type="scientific">Puccinia triticina (isolate 1-1 / race 1 (BBBD))</name>
    <name type="common">Brown leaf rust fungus</name>
    <dbReference type="NCBI Taxonomy" id="630390"/>
    <lineage>
        <taxon>Eukaryota</taxon>
        <taxon>Fungi</taxon>
        <taxon>Dikarya</taxon>
        <taxon>Basidiomycota</taxon>
        <taxon>Pucciniomycotina</taxon>
        <taxon>Pucciniomycetes</taxon>
        <taxon>Pucciniales</taxon>
        <taxon>Pucciniaceae</taxon>
        <taxon>Puccinia</taxon>
    </lineage>
</organism>
<sequence>MQSLSMYKQLAFSRPFSLDCFGFLKNARQSSRLPTSPRKHFLLSFRMDDPANQIRGIVRSLIEPYRHAVIGENVSKYFTPDALITNPFWSHARLSKSEIHVKSIYEIIRLFSINIRVHFQGVMFDETKEHCTIELVETMDSILHYNFLANVRIPLLIRLDLTKGTDGNYRISKEKSNIPTDLKMVGMVLFPTLISFGKILGSTAGIGTGVIGQIVPITSS</sequence>
<dbReference type="PANTHER" id="PTHR35393">
    <property type="entry name" value="CHROMOSOME 1, WHOLE GENOME SHOTGUN SEQUENCE"/>
    <property type="match status" value="1"/>
</dbReference>
<evidence type="ECO:0000259" key="1">
    <source>
        <dbReference type="Pfam" id="PF24840"/>
    </source>
</evidence>
<accession>A0A180GVB3</accession>
<dbReference type="Pfam" id="PF24840">
    <property type="entry name" value="NTF2_SigF"/>
    <property type="match status" value="1"/>
</dbReference>